<feature type="region of interest" description="Disordered" evidence="1">
    <location>
        <begin position="1416"/>
        <end position="1496"/>
    </location>
</feature>
<name>F0VQ60_NEOCL</name>
<feature type="compositionally biased region" description="Low complexity" evidence="1">
    <location>
        <begin position="1004"/>
        <end position="1013"/>
    </location>
</feature>
<feature type="compositionally biased region" description="Low complexity" evidence="1">
    <location>
        <begin position="903"/>
        <end position="916"/>
    </location>
</feature>
<feature type="compositionally biased region" description="Basic and acidic residues" evidence="1">
    <location>
        <begin position="189"/>
        <end position="199"/>
    </location>
</feature>
<feature type="compositionally biased region" description="Basic and acidic residues" evidence="1">
    <location>
        <begin position="1312"/>
        <end position="1324"/>
    </location>
</feature>
<reference evidence="2" key="2">
    <citation type="submission" date="2011-03" db="EMBL/GenBank/DDBJ databases">
        <title>Comparative genomics and transcriptomics of Neospora caninum and Toxoplasma gondii.</title>
        <authorList>
            <person name="Reid A.J."/>
            <person name="Sohal A."/>
            <person name="Harris D."/>
            <person name="Quail M."/>
            <person name="Sanders M."/>
            <person name="Berriman M."/>
            <person name="Wastling J.M."/>
            <person name="Pain A."/>
        </authorList>
    </citation>
    <scope>NUCLEOTIDE SEQUENCE</scope>
    <source>
        <strain evidence="2">Liverpool</strain>
    </source>
</reference>
<feature type="region of interest" description="Disordered" evidence="1">
    <location>
        <begin position="745"/>
        <end position="954"/>
    </location>
</feature>
<dbReference type="OrthoDB" id="10411545at2759"/>
<feature type="compositionally biased region" description="Basic and acidic residues" evidence="1">
    <location>
        <begin position="1426"/>
        <end position="1450"/>
    </location>
</feature>
<feature type="compositionally biased region" description="Basic and acidic residues" evidence="1">
    <location>
        <begin position="461"/>
        <end position="488"/>
    </location>
</feature>
<dbReference type="EMBL" id="LN714487">
    <property type="protein sequence ID" value="CEL70601.1"/>
    <property type="molecule type" value="Genomic_DNA"/>
</dbReference>
<feature type="compositionally biased region" description="Low complexity" evidence="1">
    <location>
        <begin position="943"/>
        <end position="954"/>
    </location>
</feature>
<feature type="compositionally biased region" description="Basic and acidic residues" evidence="1">
    <location>
        <begin position="1026"/>
        <end position="1039"/>
    </location>
</feature>
<gene>
    <name evidence="3" type="ORF">BN1204_062830</name>
    <name evidence="2" type="ORF">NCLIV_062830</name>
</gene>
<feature type="compositionally biased region" description="Basic and acidic residues" evidence="1">
    <location>
        <begin position="296"/>
        <end position="309"/>
    </location>
</feature>
<feature type="compositionally biased region" description="Basic and acidic residues" evidence="1">
    <location>
        <begin position="316"/>
        <end position="325"/>
    </location>
</feature>
<feature type="compositionally biased region" description="Low complexity" evidence="1">
    <location>
        <begin position="776"/>
        <end position="786"/>
    </location>
</feature>
<reference evidence="4" key="3">
    <citation type="journal article" date="2012" name="PLoS Pathog.">
        <title>Comparative genomics of the apicomplexan parasites Toxoplasma gondii and Neospora caninum: Coccidia differing in host range and transmission strategy.</title>
        <authorList>
            <person name="Reid A.J."/>
            <person name="Vermont S.J."/>
            <person name="Cotton J.A."/>
            <person name="Harris D."/>
            <person name="Hill-Cawthorne G.A."/>
            <person name="Konen-Waisman S."/>
            <person name="Latham S.M."/>
            <person name="Mourier T."/>
            <person name="Norton R."/>
            <person name="Quail M.A."/>
            <person name="Sanders M."/>
            <person name="Shanmugam D."/>
            <person name="Sohal A."/>
            <person name="Wasmuth J.D."/>
            <person name="Brunk B."/>
            <person name="Grigg M.E."/>
            <person name="Howard J.C."/>
            <person name="Parkinson J."/>
            <person name="Roos D.S."/>
            <person name="Trees A.J."/>
            <person name="Berriman M."/>
            <person name="Pain A."/>
            <person name="Wastling J.M."/>
        </authorList>
    </citation>
    <scope>NUCLEOTIDE SEQUENCE [LARGE SCALE GENOMIC DNA]</scope>
    <source>
        <strain evidence="4">Liverpool</strain>
    </source>
</reference>
<feature type="region of interest" description="Disordered" evidence="1">
    <location>
        <begin position="1871"/>
        <end position="1896"/>
    </location>
</feature>
<feature type="region of interest" description="Disordered" evidence="1">
    <location>
        <begin position="1546"/>
        <end position="1654"/>
    </location>
</feature>
<feature type="compositionally biased region" description="Basic and acidic residues" evidence="1">
    <location>
        <begin position="1463"/>
        <end position="1496"/>
    </location>
</feature>
<evidence type="ECO:0000313" key="3">
    <source>
        <dbReference type="EMBL" id="CEL70601.1"/>
    </source>
</evidence>
<feature type="compositionally biased region" description="Basic and acidic residues" evidence="1">
    <location>
        <begin position="116"/>
        <end position="125"/>
    </location>
</feature>
<feature type="compositionally biased region" description="Basic and acidic residues" evidence="1">
    <location>
        <begin position="270"/>
        <end position="280"/>
    </location>
</feature>
<feature type="compositionally biased region" description="Basic and acidic residues" evidence="1">
    <location>
        <begin position="752"/>
        <end position="773"/>
    </location>
</feature>
<feature type="compositionally biased region" description="Basic and acidic residues" evidence="1">
    <location>
        <begin position="1106"/>
        <end position="1123"/>
    </location>
</feature>
<feature type="compositionally biased region" description="Basic and acidic residues" evidence="1">
    <location>
        <begin position="1287"/>
        <end position="1297"/>
    </location>
</feature>
<feature type="compositionally biased region" description="Basic and acidic residues" evidence="1">
    <location>
        <begin position="1046"/>
        <end position="1055"/>
    </location>
</feature>
<feature type="compositionally biased region" description="Low complexity" evidence="1">
    <location>
        <begin position="1546"/>
        <end position="1555"/>
    </location>
</feature>
<proteinExistence type="predicted"/>
<dbReference type="InParanoid" id="F0VQ60"/>
<feature type="compositionally biased region" description="Basic and acidic residues" evidence="1">
    <location>
        <begin position="217"/>
        <end position="257"/>
    </location>
</feature>
<feature type="compositionally biased region" description="Basic and acidic residues" evidence="1">
    <location>
        <begin position="360"/>
        <end position="392"/>
    </location>
</feature>
<feature type="region of interest" description="Disordered" evidence="1">
    <location>
        <begin position="1756"/>
        <end position="1775"/>
    </location>
</feature>
<feature type="compositionally biased region" description="Low complexity" evidence="1">
    <location>
        <begin position="566"/>
        <end position="577"/>
    </location>
</feature>
<feature type="compositionally biased region" description="Basic and acidic residues" evidence="1">
    <location>
        <begin position="51"/>
        <end position="61"/>
    </location>
</feature>
<evidence type="ECO:0000256" key="1">
    <source>
        <dbReference type="SAM" id="MobiDB-lite"/>
    </source>
</evidence>
<dbReference type="EMBL" id="FR823393">
    <property type="protein sequence ID" value="CBZ55857.1"/>
    <property type="molecule type" value="Genomic_DNA"/>
</dbReference>
<feature type="region of interest" description="Disordered" evidence="1">
    <location>
        <begin position="2007"/>
        <end position="2039"/>
    </location>
</feature>
<feature type="compositionally biased region" description="Basic and acidic residues" evidence="1">
    <location>
        <begin position="991"/>
        <end position="1001"/>
    </location>
</feature>
<feature type="region of interest" description="Disordered" evidence="1">
    <location>
        <begin position="522"/>
        <end position="592"/>
    </location>
</feature>
<feature type="compositionally biased region" description="Basic and acidic residues" evidence="1">
    <location>
        <begin position="427"/>
        <end position="441"/>
    </location>
</feature>
<feature type="compositionally biased region" description="Basic and acidic residues" evidence="1">
    <location>
        <begin position="1131"/>
        <end position="1155"/>
    </location>
</feature>
<reference evidence="2" key="1">
    <citation type="submission" date="2011-02" db="EMBL/GenBank/DDBJ databases">
        <authorList>
            <person name="Aslett M."/>
        </authorList>
    </citation>
    <scope>NUCLEOTIDE SEQUENCE</scope>
    <source>
        <strain evidence="2">Liverpool</strain>
    </source>
</reference>
<dbReference type="Proteomes" id="UP000007494">
    <property type="component" value="Chromosome XII"/>
</dbReference>
<feature type="compositionally biased region" description="Low complexity" evidence="1">
    <location>
        <begin position="854"/>
        <end position="896"/>
    </location>
</feature>
<organism evidence="2 4">
    <name type="scientific">Neospora caninum (strain Liverpool)</name>
    <dbReference type="NCBI Taxonomy" id="572307"/>
    <lineage>
        <taxon>Eukaryota</taxon>
        <taxon>Sar</taxon>
        <taxon>Alveolata</taxon>
        <taxon>Apicomplexa</taxon>
        <taxon>Conoidasida</taxon>
        <taxon>Coccidia</taxon>
        <taxon>Eucoccidiorida</taxon>
        <taxon>Eimeriorina</taxon>
        <taxon>Sarcocystidae</taxon>
        <taxon>Neospora</taxon>
    </lineage>
</organism>
<feature type="compositionally biased region" description="Polar residues" evidence="1">
    <location>
        <begin position="528"/>
        <end position="538"/>
    </location>
</feature>
<feature type="compositionally biased region" description="Polar residues" evidence="1">
    <location>
        <begin position="1593"/>
        <end position="1607"/>
    </location>
</feature>
<feature type="region of interest" description="Disordered" evidence="1">
    <location>
        <begin position="971"/>
        <end position="1401"/>
    </location>
</feature>
<evidence type="ECO:0000313" key="2">
    <source>
        <dbReference type="EMBL" id="CBZ55857.1"/>
    </source>
</evidence>
<feature type="compositionally biased region" description="Low complexity" evidence="1">
    <location>
        <begin position="1243"/>
        <end position="1259"/>
    </location>
</feature>
<feature type="compositionally biased region" description="Low complexity" evidence="1">
    <location>
        <begin position="824"/>
        <end position="838"/>
    </location>
</feature>
<dbReference type="OMA" id="FFTLGDI"/>
<dbReference type="eggNOG" id="ENOG502QZSX">
    <property type="taxonomic scope" value="Eukaryota"/>
</dbReference>
<feature type="compositionally biased region" description="Basic and acidic residues" evidence="1">
    <location>
        <begin position="1948"/>
        <end position="1977"/>
    </location>
</feature>
<sequence length="2060" mass="213488">MPVASDSVCLAAVEASPPSCTSPDSSFLPRLSIGRDEPDTCLRGNLGASTDRSRTAEEAKKTRTAFSAPARSSASGLDASSAFPPPEERGALDTGASGRGAAKGGSPAMPASRVSAETEKLEVIGEKGNAPLPVSREQLNSQGDARRAGGDWCGERERRNSVQDAARTAGERNEEEKKSGERSEDESGDREGEGEKEESVLTAWETLPVSAGTEGTKGQEETEEARMESDLKARKNKQEDEACKEDGEVGKKVEPSRWEPPQRFSTAHQKGGDGDAREDYTDGPSPIEGDTASTKVDVEREEDREKERSTQQGTAARERDEEQKLSENSGKPSHEREGKENVVLSPVPVSSETSDCAEGMARDSHDAHARQDVSASREEKIGDNDEEGRKATSEPGADGSGRHKAETVPARECCLRTEDDSLDSSGETEKKARSAGDETTGRGEACAEDERETGDAQQQVEEEHGAEGEGAEKEESNMPFKEGVRGENETNATSPEQGLLAADGRVYSVLALLGFRGESTRLCRQRRSTQSFPQQTGCLSGVSRSSPGGGSYPLKELVASPAAEQGSPSSSDPVDGGQNLEAPSMAAPADGPACWAPSSTGFDAGVDSSALHFLTVPRGACRGAFSGQSHHLHPSSYRQGGGSRAFEGRDTFGGGIAPGASGAAPQWHGLPGAGGASHDSRRTNVNAFRGDGSNRGHQTYSPRPHASGPSARSPAYLLPLSANAHEPLHGGLGVDKGGKFGRSEGAKASAAVEDRSRASCDARASLSREERGVGRGAQAQRRSSTCRSRRASPRASGEVAPHDGLQEESLLSGARPRQTERLASSRSSSQSAENVSAAHSSIAAGGDSQRGEALLSSSPGLLSGRKCGSGASSRGAAGAVGASLAEPHGTGDAPAGCAGGAPGARSASLLGAVPGRGPRPGKTRRRSKSFASPPPQEQALGRAASLAPPGLSLVPSLLPLVSQKKQTLGTQINAPLLSPGDSTRSGVAEASARKEFGDGRGSRRGSLGVRAGRCAAEYRGVSAGDGGERRGRDAKDRMHSTGGREGWTRQREEARPLLSDAWQLSTRREEAQATGQQSGTLGIQGEDEATGEGCWKAAAGRTGGPLKEEDEAKSRRGERERRSQGGARGGAAEERQKDGRAGDEGPCKKGKEQREKKGRTRASSTLPAGSSDGSGEELRLEDVSVAGPSRAAGKEATPGEKKKNSAKAGANEGTAARQSANEERRGSTSGGKDGKKEGKKKASSLASAAQASKQVSVASELGKPDSLNVLGSGMSRRGTAKCAATKGEAKPLTRCDEQTGGQAGNHGSNSRSRTENGGCDRRVQGEATAEGDSRRSGSAAAGPNVGCRETAPPLSVSRPALLPGLQYAAAHPRGGRRERGDVWDLPPGKAESGEAAGGGGPFFFTLGDIRQAEREIEGGRMSLKQFVEKSRREEERRRESLGRGGREKAPKGVTEAIATSRIKKTDRAADGKDQAEAKEAAKPEGEKGTNARHERSSIAVGLGGIALQQDVEEEFSVFECDDPNAVVLTPQPSGHSFLASGFRASASPRATAPRANLSPQGEKAREEVGSVARPAFPAPGAHDLRGKSLARTVPSSDSFRGSFSHASTGCGASEHHQRLDTSAGAWPGVSAPADIPTPAAPPRTSPKSYPASEAHEVLAPHAAPFGASADRLQLPPQKAPLDEAAGRAAGRKLMALLGVKAPSLPSAPSLEAPMPSGSRAVAPAPQRVAPPAFPAAAALSFRSLLAAVEAQQTQRLHASAPREATPAELSGKEKPGQLAQWGRVAGVAAYAGPRPNAPTPAHAATAQATSAPLFTRAASGSLPGLASAYSPHVGHRPPPAGSHPGAFFSPSSSAGIAQRQSFSSALKPLMEGGASAGSRAFPPGQTPVFPHEALASSPHSASRGALALTAREEAAAALARWVDPAAARPAAFEAAIKREPPEPAASRGMERDGPRDEARERGRLSESERIRETRDEVGPFSPFCRQSEAMSSPQIAAALALLATTATKELSGGGRKREEREGSDSAVRARTPQADTTPQAALITALRAVIQNSMQKEPGA</sequence>
<feature type="compositionally biased region" description="Polar residues" evidence="1">
    <location>
        <begin position="1161"/>
        <end position="1173"/>
    </location>
</feature>
<evidence type="ECO:0000313" key="4">
    <source>
        <dbReference type="Proteomes" id="UP000007494"/>
    </source>
</evidence>
<feature type="compositionally biased region" description="Basic residues" evidence="1">
    <location>
        <begin position="919"/>
        <end position="928"/>
    </location>
</feature>
<accession>F0VQ60</accession>
<feature type="region of interest" description="Disordered" evidence="1">
    <location>
        <begin position="659"/>
        <end position="715"/>
    </location>
</feature>
<feature type="region of interest" description="Disordered" evidence="1">
    <location>
        <begin position="1934"/>
        <end position="1985"/>
    </location>
</feature>
<keyword evidence="4" id="KW-1185">Reference proteome</keyword>
<dbReference type="VEuPathDB" id="ToxoDB:NCLIV_062830"/>
<feature type="compositionally biased region" description="Basic and acidic residues" evidence="1">
    <location>
        <begin position="1220"/>
        <end position="1236"/>
    </location>
</feature>
<protein>
    <submittedName>
        <fullName evidence="2">Uncharacterized protein</fullName>
    </submittedName>
</protein>
<reference evidence="3" key="4">
    <citation type="journal article" date="2015" name="PLoS ONE">
        <title>Comprehensive Evaluation of Toxoplasma gondii VEG and Neospora caninum LIV Genomes with Tachyzoite Stage Transcriptome and Proteome Defines Novel Transcript Features.</title>
        <authorList>
            <person name="Ramaprasad A."/>
            <person name="Mourier T."/>
            <person name="Naeem R."/>
            <person name="Malas T.B."/>
            <person name="Moussa E."/>
            <person name="Panigrahi A."/>
            <person name="Vermont S.J."/>
            <person name="Otto T.D."/>
            <person name="Wastling J."/>
            <person name="Pain A."/>
        </authorList>
    </citation>
    <scope>NUCLEOTIDE SEQUENCE</scope>
    <source>
        <strain evidence="3">Liverpool</strain>
    </source>
</reference>
<feature type="compositionally biased region" description="Basic and acidic residues" evidence="1">
    <location>
        <begin position="144"/>
        <end position="161"/>
    </location>
</feature>
<feature type="region of interest" description="Disordered" evidence="1">
    <location>
        <begin position="1832"/>
        <end position="1854"/>
    </location>
</feature>
<feature type="compositionally biased region" description="Basic and acidic residues" evidence="1">
    <location>
        <begin position="169"/>
        <end position="182"/>
    </location>
</feature>
<dbReference type="GeneID" id="13445080"/>
<feature type="region of interest" description="Disordered" evidence="1">
    <location>
        <begin position="13"/>
        <end position="500"/>
    </location>
</feature>
<dbReference type="RefSeq" id="XP_003885883.1">
    <property type="nucleotide sequence ID" value="XM_003885834.1"/>
</dbReference>